<reference evidence="3" key="1">
    <citation type="submission" date="2019-10" db="EMBL/GenBank/DDBJ databases">
        <authorList>
            <consortium name="DOE Joint Genome Institute"/>
            <person name="Kuo A."/>
            <person name="Miyauchi S."/>
            <person name="Kiss E."/>
            <person name="Drula E."/>
            <person name="Kohler A."/>
            <person name="Sanchez-Garcia M."/>
            <person name="Andreopoulos B."/>
            <person name="Barry K.W."/>
            <person name="Bonito G."/>
            <person name="Buee M."/>
            <person name="Carver A."/>
            <person name="Chen C."/>
            <person name="Cichocki N."/>
            <person name="Clum A."/>
            <person name="Culley D."/>
            <person name="Crous P.W."/>
            <person name="Fauchery L."/>
            <person name="Girlanda M."/>
            <person name="Hayes R."/>
            <person name="Keri Z."/>
            <person name="LaButti K."/>
            <person name="Lipzen A."/>
            <person name="Lombard V."/>
            <person name="Magnuson J."/>
            <person name="Maillard F."/>
            <person name="Morin E."/>
            <person name="Murat C."/>
            <person name="Nolan M."/>
            <person name="Ohm R."/>
            <person name="Pangilinan J."/>
            <person name="Pereira M."/>
            <person name="Perotto S."/>
            <person name="Peter M."/>
            <person name="Riley R."/>
            <person name="Sitrit Y."/>
            <person name="Stielow B."/>
            <person name="Szollosi G."/>
            <person name="Zifcakova L."/>
            <person name="Stursova M."/>
            <person name="Spatafora J.W."/>
            <person name="Tedersoo L."/>
            <person name="Vaario L.-M."/>
            <person name="Yamada A."/>
            <person name="Yan M."/>
            <person name="Wang P."/>
            <person name="Xu J."/>
            <person name="Bruns T."/>
            <person name="Baldrian P."/>
            <person name="Vilgalys R."/>
            <person name="Henrissat B."/>
            <person name="Grigoriev I.V."/>
            <person name="Hibbett D."/>
            <person name="Nagy L.G."/>
            <person name="Martin F.M."/>
        </authorList>
    </citation>
    <scope>NUCLEOTIDE SEQUENCE</scope>
    <source>
        <strain evidence="3">BED1</strain>
    </source>
</reference>
<dbReference type="InterPro" id="IPR036249">
    <property type="entry name" value="Thioredoxin-like_sf"/>
</dbReference>
<accession>A0AAD4C0R1</accession>
<gene>
    <name evidence="3" type="ORF">L210DRAFT_840884</name>
</gene>
<dbReference type="PANTHER" id="PTHR12452:SF0">
    <property type="entry name" value="THIOREDOXIN DOMAIN-CONTAINING PROTEIN 17"/>
    <property type="match status" value="1"/>
</dbReference>
<feature type="domain" description="Thioredoxin" evidence="2">
    <location>
        <begin position="14"/>
        <end position="99"/>
    </location>
</feature>
<dbReference type="Pfam" id="PF06110">
    <property type="entry name" value="TXD17-like_Trx"/>
    <property type="match status" value="1"/>
</dbReference>
<dbReference type="Gene3D" id="3.40.30.10">
    <property type="entry name" value="Glutaredoxin"/>
    <property type="match status" value="1"/>
</dbReference>
<evidence type="ECO:0000313" key="4">
    <source>
        <dbReference type="Proteomes" id="UP001194468"/>
    </source>
</evidence>
<name>A0AAD4C0R1_BOLED</name>
<dbReference type="AlphaFoldDB" id="A0AAD4C0R1"/>
<dbReference type="InterPro" id="IPR045108">
    <property type="entry name" value="TXNDC17-like"/>
</dbReference>
<dbReference type="InterPro" id="IPR010357">
    <property type="entry name" value="TXNDC17_dom"/>
</dbReference>
<dbReference type="SUPFAM" id="SSF52833">
    <property type="entry name" value="Thioredoxin-like"/>
    <property type="match status" value="1"/>
</dbReference>
<dbReference type="GO" id="GO:0047134">
    <property type="term" value="F:protein-disulfide reductase [NAD(P)H] activity"/>
    <property type="evidence" value="ECO:0007669"/>
    <property type="project" value="InterPro"/>
</dbReference>
<dbReference type="EMBL" id="WHUW01000005">
    <property type="protein sequence ID" value="KAF8445671.1"/>
    <property type="molecule type" value="Genomic_DNA"/>
</dbReference>
<dbReference type="Proteomes" id="UP001194468">
    <property type="component" value="Unassembled WGS sequence"/>
</dbReference>
<organism evidence="3 4">
    <name type="scientific">Boletus edulis BED1</name>
    <dbReference type="NCBI Taxonomy" id="1328754"/>
    <lineage>
        <taxon>Eukaryota</taxon>
        <taxon>Fungi</taxon>
        <taxon>Dikarya</taxon>
        <taxon>Basidiomycota</taxon>
        <taxon>Agaricomycotina</taxon>
        <taxon>Agaricomycetes</taxon>
        <taxon>Agaricomycetidae</taxon>
        <taxon>Boletales</taxon>
        <taxon>Boletineae</taxon>
        <taxon>Boletaceae</taxon>
        <taxon>Boletoideae</taxon>
        <taxon>Boletus</taxon>
    </lineage>
</organism>
<comment type="similarity">
    <text evidence="1">Belongs to the thioredoxin family.</text>
</comment>
<reference evidence="3" key="2">
    <citation type="journal article" date="2020" name="Nat. Commun.">
        <title>Large-scale genome sequencing of mycorrhizal fungi provides insights into the early evolution of symbiotic traits.</title>
        <authorList>
            <person name="Miyauchi S."/>
            <person name="Kiss E."/>
            <person name="Kuo A."/>
            <person name="Drula E."/>
            <person name="Kohler A."/>
            <person name="Sanchez-Garcia M."/>
            <person name="Morin E."/>
            <person name="Andreopoulos B."/>
            <person name="Barry K.W."/>
            <person name="Bonito G."/>
            <person name="Buee M."/>
            <person name="Carver A."/>
            <person name="Chen C."/>
            <person name="Cichocki N."/>
            <person name="Clum A."/>
            <person name="Culley D."/>
            <person name="Crous P.W."/>
            <person name="Fauchery L."/>
            <person name="Girlanda M."/>
            <person name="Hayes R.D."/>
            <person name="Keri Z."/>
            <person name="LaButti K."/>
            <person name="Lipzen A."/>
            <person name="Lombard V."/>
            <person name="Magnuson J."/>
            <person name="Maillard F."/>
            <person name="Murat C."/>
            <person name="Nolan M."/>
            <person name="Ohm R.A."/>
            <person name="Pangilinan J."/>
            <person name="Pereira M.F."/>
            <person name="Perotto S."/>
            <person name="Peter M."/>
            <person name="Pfister S."/>
            <person name="Riley R."/>
            <person name="Sitrit Y."/>
            <person name="Stielow J.B."/>
            <person name="Szollosi G."/>
            <person name="Zifcakova L."/>
            <person name="Stursova M."/>
            <person name="Spatafora J.W."/>
            <person name="Tedersoo L."/>
            <person name="Vaario L.M."/>
            <person name="Yamada A."/>
            <person name="Yan M."/>
            <person name="Wang P."/>
            <person name="Xu J."/>
            <person name="Bruns T."/>
            <person name="Baldrian P."/>
            <person name="Vilgalys R."/>
            <person name="Dunand C."/>
            <person name="Henrissat B."/>
            <person name="Grigoriev I.V."/>
            <person name="Hibbett D."/>
            <person name="Nagy L.G."/>
            <person name="Martin F.M."/>
        </authorList>
    </citation>
    <scope>NUCLEOTIDE SEQUENCE</scope>
    <source>
        <strain evidence="3">BED1</strain>
    </source>
</reference>
<proteinExistence type="inferred from homology"/>
<evidence type="ECO:0000313" key="3">
    <source>
        <dbReference type="EMBL" id="KAF8445671.1"/>
    </source>
</evidence>
<evidence type="ECO:0000259" key="2">
    <source>
        <dbReference type="Pfam" id="PF06110"/>
    </source>
</evidence>
<evidence type="ECO:0000256" key="1">
    <source>
        <dbReference type="ARBA" id="ARBA00008987"/>
    </source>
</evidence>
<keyword evidence="4" id="KW-1185">Reference proteome</keyword>
<dbReference type="GO" id="GO:0005829">
    <property type="term" value="C:cytosol"/>
    <property type="evidence" value="ECO:0007669"/>
    <property type="project" value="TreeGrafter"/>
</dbReference>
<comment type="caution">
    <text evidence="3">The sequence shown here is derived from an EMBL/GenBank/DDBJ whole genome shotgun (WGS) entry which is preliminary data.</text>
</comment>
<protein>
    <recommendedName>
        <fullName evidence="2">Thioredoxin domain-containing protein</fullName>
    </recommendedName>
</protein>
<sequence length="120" mass="13617">MPLREVQFTDAASLRSEGERFFVFFSSRLPESNSLWCPDCRAVEDLIRKTFGSEQDPPSAVIVYVGQRSEWKAPDNVFRQDPWKVTTIPTIIKLDEAGKEVARLVDGLNLISKELPSFAQ</sequence>
<dbReference type="PANTHER" id="PTHR12452">
    <property type="entry name" value="42-9-9 PROTEIN-RELATED"/>
    <property type="match status" value="1"/>
</dbReference>